<gene>
    <name evidence="1" type="ORF">FIBSPDRAFT_903229</name>
</gene>
<proteinExistence type="predicted"/>
<name>A0A167WA07_9AGAM</name>
<dbReference type="EMBL" id="KV417815">
    <property type="protein sequence ID" value="KZP05862.1"/>
    <property type="molecule type" value="Genomic_DNA"/>
</dbReference>
<keyword evidence="2" id="KW-1185">Reference proteome</keyword>
<evidence type="ECO:0000313" key="2">
    <source>
        <dbReference type="Proteomes" id="UP000076532"/>
    </source>
</evidence>
<protein>
    <submittedName>
        <fullName evidence="1">Uncharacterized protein</fullName>
    </submittedName>
</protein>
<reference evidence="1 2" key="1">
    <citation type="journal article" date="2016" name="Mol. Biol. Evol.">
        <title>Comparative Genomics of Early-Diverging Mushroom-Forming Fungi Provides Insights into the Origins of Lignocellulose Decay Capabilities.</title>
        <authorList>
            <person name="Nagy L.G."/>
            <person name="Riley R."/>
            <person name="Tritt A."/>
            <person name="Adam C."/>
            <person name="Daum C."/>
            <person name="Floudas D."/>
            <person name="Sun H."/>
            <person name="Yadav J.S."/>
            <person name="Pangilinan J."/>
            <person name="Larsson K.H."/>
            <person name="Matsuura K."/>
            <person name="Barry K."/>
            <person name="Labutti K."/>
            <person name="Kuo R."/>
            <person name="Ohm R.A."/>
            <person name="Bhattacharya S.S."/>
            <person name="Shirouzu T."/>
            <person name="Yoshinaga Y."/>
            <person name="Martin F.M."/>
            <person name="Grigoriev I.V."/>
            <person name="Hibbett D.S."/>
        </authorList>
    </citation>
    <scope>NUCLEOTIDE SEQUENCE [LARGE SCALE GENOMIC DNA]</scope>
    <source>
        <strain evidence="1 2">CBS 109695</strain>
    </source>
</reference>
<evidence type="ECO:0000313" key="1">
    <source>
        <dbReference type="EMBL" id="KZP05862.1"/>
    </source>
</evidence>
<dbReference type="OrthoDB" id="10599224at2759"/>
<dbReference type="Proteomes" id="UP000076532">
    <property type="component" value="Unassembled WGS sequence"/>
</dbReference>
<sequence>MTHGEEGEMKTTVLKRSPSPDAILNSVATGPAKKIKKVDYEGDARKVAAKTDTVNYLKEIVKLRPGYELFKSSKNKTFHAADILRICTFAAEFIDEYNKALTKTTLTESNPRPTAKMNKIYKSQVLEALERNSSWENEMRLIIRYAYAMGRPGAINYDPEVEELLAVDGSNGESKIGWVGLVRALKDFAEDSGIAIL</sequence>
<accession>A0A167WA07</accession>
<organism evidence="1 2">
    <name type="scientific">Athelia psychrophila</name>
    <dbReference type="NCBI Taxonomy" id="1759441"/>
    <lineage>
        <taxon>Eukaryota</taxon>
        <taxon>Fungi</taxon>
        <taxon>Dikarya</taxon>
        <taxon>Basidiomycota</taxon>
        <taxon>Agaricomycotina</taxon>
        <taxon>Agaricomycetes</taxon>
        <taxon>Agaricomycetidae</taxon>
        <taxon>Atheliales</taxon>
        <taxon>Atheliaceae</taxon>
        <taxon>Athelia</taxon>
    </lineage>
</organism>
<dbReference type="AlphaFoldDB" id="A0A167WA07"/>